<protein>
    <recommendedName>
        <fullName evidence="4">UPAR/Ly6 domain-containing protein</fullName>
    </recommendedName>
</protein>
<dbReference type="EMBL" id="CATNWA010017108">
    <property type="protein sequence ID" value="CAI9597996.1"/>
    <property type="molecule type" value="Genomic_DNA"/>
</dbReference>
<reference evidence="2" key="1">
    <citation type="submission" date="2023-05" db="EMBL/GenBank/DDBJ databases">
        <authorList>
            <person name="Stuckert A."/>
        </authorList>
    </citation>
    <scope>NUCLEOTIDE SEQUENCE</scope>
</reference>
<sequence>MNKWIVICFFALQACHLGGALDCYTCPFGTCFAPTKKTCELLQVCKTETARTGDLYLKKKSCSALTQCVGESEETYMNTIKVKTTSECCITDLCNSAVTTSASFATAIAVLMSMWVARLL</sequence>
<dbReference type="Proteomes" id="UP001162483">
    <property type="component" value="Unassembled WGS sequence"/>
</dbReference>
<keyword evidence="3" id="KW-1185">Reference proteome</keyword>
<name>A0ABN9FNR8_9NEOB</name>
<keyword evidence="1" id="KW-0732">Signal</keyword>
<dbReference type="PROSITE" id="PS51257">
    <property type="entry name" value="PROKAR_LIPOPROTEIN"/>
    <property type="match status" value="1"/>
</dbReference>
<proteinExistence type="predicted"/>
<comment type="caution">
    <text evidence="2">The sequence shown here is derived from an EMBL/GenBank/DDBJ whole genome shotgun (WGS) entry which is preliminary data.</text>
</comment>
<evidence type="ECO:0008006" key="4">
    <source>
        <dbReference type="Google" id="ProtNLM"/>
    </source>
</evidence>
<evidence type="ECO:0000313" key="3">
    <source>
        <dbReference type="Proteomes" id="UP001162483"/>
    </source>
</evidence>
<dbReference type="InterPro" id="IPR045860">
    <property type="entry name" value="Snake_toxin-like_sf"/>
</dbReference>
<gene>
    <name evidence="2" type="ORF">SPARVUS_LOCUS12330730</name>
</gene>
<feature type="chain" id="PRO_5047279357" description="UPAR/Ly6 domain-containing protein" evidence="1">
    <location>
        <begin position="21"/>
        <end position="120"/>
    </location>
</feature>
<accession>A0ABN9FNR8</accession>
<dbReference type="Gene3D" id="2.10.60.10">
    <property type="entry name" value="CD59"/>
    <property type="match status" value="1"/>
</dbReference>
<evidence type="ECO:0000256" key="1">
    <source>
        <dbReference type="SAM" id="SignalP"/>
    </source>
</evidence>
<evidence type="ECO:0000313" key="2">
    <source>
        <dbReference type="EMBL" id="CAI9597996.1"/>
    </source>
</evidence>
<organism evidence="2 3">
    <name type="scientific">Staurois parvus</name>
    <dbReference type="NCBI Taxonomy" id="386267"/>
    <lineage>
        <taxon>Eukaryota</taxon>
        <taxon>Metazoa</taxon>
        <taxon>Chordata</taxon>
        <taxon>Craniata</taxon>
        <taxon>Vertebrata</taxon>
        <taxon>Euteleostomi</taxon>
        <taxon>Amphibia</taxon>
        <taxon>Batrachia</taxon>
        <taxon>Anura</taxon>
        <taxon>Neobatrachia</taxon>
        <taxon>Ranoidea</taxon>
        <taxon>Ranidae</taxon>
        <taxon>Staurois</taxon>
    </lineage>
</organism>
<feature type="signal peptide" evidence="1">
    <location>
        <begin position="1"/>
        <end position="20"/>
    </location>
</feature>
<dbReference type="SUPFAM" id="SSF57302">
    <property type="entry name" value="Snake toxin-like"/>
    <property type="match status" value="1"/>
</dbReference>